<dbReference type="SMART" id="SM00928">
    <property type="entry name" value="NADH_4Fe-4S"/>
    <property type="match status" value="1"/>
</dbReference>
<dbReference type="InterPro" id="IPR037225">
    <property type="entry name" value="Nuo51_FMN-bd_sf"/>
</dbReference>
<dbReference type="EMBL" id="CP002198">
    <property type="protein sequence ID" value="ADN15418.1"/>
    <property type="molecule type" value="Genomic_DNA"/>
</dbReference>
<dbReference type="RefSeq" id="WP_013323487.1">
    <property type="nucleotide sequence ID" value="NC_014501.1"/>
</dbReference>
<dbReference type="FunFam" id="1.20.1440.230:FF:000001">
    <property type="entry name" value="Mitochondrial NADH dehydrogenase flavoprotein 1"/>
    <property type="match status" value="1"/>
</dbReference>
<dbReference type="Gene3D" id="1.20.1440.230">
    <property type="entry name" value="NADH-ubiquinone oxidoreductase 51kDa subunit, iron-sulphur binding domain"/>
    <property type="match status" value="1"/>
</dbReference>
<organism evidence="7 8">
    <name type="scientific">Gloeothece verrucosa (strain PCC 7822)</name>
    <name type="common">Cyanothece sp. (strain PCC 7822)</name>
    <dbReference type="NCBI Taxonomy" id="497965"/>
    <lineage>
        <taxon>Bacteria</taxon>
        <taxon>Bacillati</taxon>
        <taxon>Cyanobacteriota</taxon>
        <taxon>Cyanophyceae</taxon>
        <taxon>Oscillatoriophycideae</taxon>
        <taxon>Chroococcales</taxon>
        <taxon>Aphanothecaceae</taxon>
        <taxon>Gloeothece</taxon>
        <taxon>Gloeothece verrucosa</taxon>
    </lineage>
</organism>
<dbReference type="Gene3D" id="3.40.30.10">
    <property type="entry name" value="Glutaredoxin"/>
    <property type="match status" value="1"/>
</dbReference>
<dbReference type="InterPro" id="IPR037207">
    <property type="entry name" value="Nuop51_4Fe4S-bd_sf"/>
</dbReference>
<evidence type="ECO:0000256" key="5">
    <source>
        <dbReference type="ARBA" id="ARBA00023014"/>
    </source>
</evidence>
<dbReference type="Pfam" id="PF01257">
    <property type="entry name" value="2Fe-2S_thioredx"/>
    <property type="match status" value="1"/>
</dbReference>
<dbReference type="CDD" id="cd02980">
    <property type="entry name" value="TRX_Fd_family"/>
    <property type="match status" value="1"/>
</dbReference>
<protein>
    <submittedName>
        <fullName evidence="7">NADH dehydrogenase (Quinone)</fullName>
        <ecNumber evidence="7">1.6.99.5</ecNumber>
    </submittedName>
</protein>
<accession>E0UEH2</accession>
<evidence type="ECO:0000313" key="8">
    <source>
        <dbReference type="Proteomes" id="UP000008206"/>
    </source>
</evidence>
<dbReference type="InterPro" id="IPR019575">
    <property type="entry name" value="Nuop51_4Fe4S-bd"/>
</dbReference>
<evidence type="ECO:0000256" key="1">
    <source>
        <dbReference type="ARBA" id="ARBA00007523"/>
    </source>
</evidence>
<keyword evidence="5" id="KW-0411">Iron-sulfur</keyword>
<dbReference type="HOGENOM" id="CLU_014881_3_2_3"/>
<dbReference type="GO" id="GO:0051539">
    <property type="term" value="F:4 iron, 4 sulfur cluster binding"/>
    <property type="evidence" value="ECO:0007669"/>
    <property type="project" value="UniProtKB-KW"/>
</dbReference>
<dbReference type="GO" id="GO:0016491">
    <property type="term" value="F:oxidoreductase activity"/>
    <property type="evidence" value="ECO:0007669"/>
    <property type="project" value="UniProtKB-KW"/>
</dbReference>
<proteinExistence type="inferred from homology"/>
<dbReference type="STRING" id="497965.Cyan7822_3471"/>
<dbReference type="Pfam" id="PF01512">
    <property type="entry name" value="Complex1_51K"/>
    <property type="match status" value="1"/>
</dbReference>
<dbReference type="Pfam" id="PF10589">
    <property type="entry name" value="NADH_4Fe-4S"/>
    <property type="match status" value="1"/>
</dbReference>
<keyword evidence="4" id="KW-0408">Iron</keyword>
<dbReference type="InterPro" id="IPR019554">
    <property type="entry name" value="Soluble_ligand-bd"/>
</dbReference>
<dbReference type="Pfam" id="PF10531">
    <property type="entry name" value="SLBB"/>
    <property type="match status" value="1"/>
</dbReference>
<evidence type="ECO:0000256" key="4">
    <source>
        <dbReference type="ARBA" id="ARBA00023004"/>
    </source>
</evidence>
<keyword evidence="3" id="KW-0479">Metal-binding</keyword>
<dbReference type="OrthoDB" id="9761899at2"/>
<feature type="domain" description="NADH-ubiquinone oxidoreductase 51kDa subunit iron-sulphur binding" evidence="6">
    <location>
        <begin position="440"/>
        <end position="485"/>
    </location>
</feature>
<evidence type="ECO:0000256" key="3">
    <source>
        <dbReference type="ARBA" id="ARBA00022723"/>
    </source>
</evidence>
<dbReference type="KEGG" id="cyj:Cyan7822_3471"/>
<keyword evidence="8" id="KW-1185">Reference proteome</keyword>
<dbReference type="PROSITE" id="PS00645">
    <property type="entry name" value="COMPLEX1_51K_2"/>
    <property type="match status" value="1"/>
</dbReference>
<dbReference type="Gene3D" id="6.10.250.1450">
    <property type="match status" value="1"/>
</dbReference>
<dbReference type="SUPFAM" id="SSF140490">
    <property type="entry name" value="Nqo1C-terminal domain-like"/>
    <property type="match status" value="1"/>
</dbReference>
<dbReference type="Gene3D" id="3.10.20.600">
    <property type="match status" value="1"/>
</dbReference>
<evidence type="ECO:0000256" key="2">
    <source>
        <dbReference type="ARBA" id="ARBA00022485"/>
    </source>
</evidence>
<dbReference type="SUPFAM" id="SSF52833">
    <property type="entry name" value="Thioredoxin-like"/>
    <property type="match status" value="1"/>
</dbReference>
<dbReference type="Proteomes" id="UP000008206">
    <property type="component" value="Chromosome"/>
</dbReference>
<dbReference type="EC" id="1.6.99.5" evidence="7"/>
<keyword evidence="2" id="KW-0004">4Fe-4S</keyword>
<dbReference type="InterPro" id="IPR036249">
    <property type="entry name" value="Thioredoxin-like_sf"/>
</dbReference>
<dbReference type="FunFam" id="3.40.50.11540:FF:000001">
    <property type="entry name" value="NADH dehydrogenase [ubiquinone] flavoprotein 1, mitochondrial"/>
    <property type="match status" value="1"/>
</dbReference>
<dbReference type="GO" id="GO:0046872">
    <property type="term" value="F:metal ion binding"/>
    <property type="evidence" value="ECO:0007669"/>
    <property type="project" value="UniProtKB-KW"/>
</dbReference>
<dbReference type="InterPro" id="IPR001949">
    <property type="entry name" value="NADH-UbQ_OxRdtase_51kDa_CS"/>
</dbReference>
<dbReference type="PANTHER" id="PTHR43578:SF3">
    <property type="entry name" value="NADH-QUINONE OXIDOREDUCTASE SUBUNIT F"/>
    <property type="match status" value="1"/>
</dbReference>
<evidence type="ECO:0000313" key="7">
    <source>
        <dbReference type="EMBL" id="ADN15418.1"/>
    </source>
</evidence>
<gene>
    <name evidence="7" type="ordered locus">Cyan7822_3471</name>
</gene>
<dbReference type="eggNOG" id="COG1894">
    <property type="taxonomic scope" value="Bacteria"/>
</dbReference>
<dbReference type="SUPFAM" id="SSF142019">
    <property type="entry name" value="Nqo1 FMN-binding domain-like"/>
    <property type="match status" value="1"/>
</dbReference>
<dbReference type="GO" id="GO:0010181">
    <property type="term" value="F:FMN binding"/>
    <property type="evidence" value="ECO:0007669"/>
    <property type="project" value="InterPro"/>
</dbReference>
<dbReference type="Gene3D" id="3.40.50.11540">
    <property type="entry name" value="NADH-ubiquinone oxidoreductase 51kDa subunit"/>
    <property type="match status" value="1"/>
</dbReference>
<dbReference type="SUPFAM" id="SSF142984">
    <property type="entry name" value="Nqo1 middle domain-like"/>
    <property type="match status" value="1"/>
</dbReference>
<dbReference type="NCBIfam" id="NF010120">
    <property type="entry name" value="PRK13596.1"/>
    <property type="match status" value="1"/>
</dbReference>
<dbReference type="PANTHER" id="PTHR43578">
    <property type="entry name" value="NADH-QUINONE OXIDOREDUCTASE SUBUNIT F"/>
    <property type="match status" value="1"/>
</dbReference>
<comment type="similarity">
    <text evidence="1">Belongs to the complex I 51 kDa subunit family.</text>
</comment>
<keyword evidence="7" id="KW-0560">Oxidoreductase</keyword>
<dbReference type="InterPro" id="IPR011538">
    <property type="entry name" value="Nuo51_FMN-bd"/>
</dbReference>
<evidence type="ECO:0000259" key="6">
    <source>
        <dbReference type="SMART" id="SM00928"/>
    </source>
</evidence>
<sequence length="546" mass="59207">MDLAELLEIAATERAKQKPIRVHCCTSTGCEAANSLTVKKNLQKAVKEGHLEEQVEIIGVGCMGFCGKGPLVQIDPENTLYEEVTPEQAASIIEGINGGTCNVTQGDINHPFFSRQVRIVREHTGKVDPDRIESYIAVGGYQSLYKTLYDMTPQQVVEEITKSGLRGRGGGGYPTGLKWATVAKMPGKQKYVICNGDEGDPGAFMDRSVLESDPHLVLEGMAIAAYAVGADHGYIYVRAEYPLAIKRLEKAIQQAKKYGILGSQIFESHFDFKVDIRIGAGAFVCGEETALIHSIEGKRGTPRTRPPYPAELGLWECPTLINNVETYANIAPIIREGGNWYASIGTETSKGTKIFALTGKIRNNGLIEVPMGITLREIVEEMGGGIVDGEVKAVQTGGPSGGCIPADLLDTPVDYNSLGKLGSMMGSGGMVVMDENTSMVEVAKFYMEFCQEESCGKCVPCRAGTVQMYEILNKLVNRQATKTDLEKLEALCLVVKETSLCGLGQSAPNPILSTLRYFRAEYEALLQENPLESPNGKVLEQLSVNS</sequence>
<dbReference type="AlphaFoldDB" id="E0UEH2"/>
<name>E0UEH2_GLOV7</name>
<dbReference type="GO" id="GO:0008137">
    <property type="term" value="F:NADH dehydrogenase (ubiquinone) activity"/>
    <property type="evidence" value="ECO:0007669"/>
    <property type="project" value="InterPro"/>
</dbReference>
<reference evidence="8" key="1">
    <citation type="journal article" date="2011" name="MBio">
        <title>Novel metabolic attributes of the genus Cyanothece, comprising a group of unicellular nitrogen-fixing Cyanobacteria.</title>
        <authorList>
            <person name="Bandyopadhyay A."/>
            <person name="Elvitigala T."/>
            <person name="Welsh E."/>
            <person name="Stockel J."/>
            <person name="Liberton M."/>
            <person name="Min H."/>
            <person name="Sherman L.A."/>
            <person name="Pakrasi H.B."/>
        </authorList>
    </citation>
    <scope>NUCLEOTIDE SEQUENCE [LARGE SCALE GENOMIC DNA]</scope>
    <source>
        <strain evidence="8">PCC 7822</strain>
    </source>
</reference>